<keyword evidence="2" id="KW-1185">Reference proteome</keyword>
<accession>A0A923PLI2</accession>
<comment type="caution">
    <text evidence="1">The sequence shown here is derived from an EMBL/GenBank/DDBJ whole genome shotgun (WGS) entry which is preliminary data.</text>
</comment>
<name>A0A923PLI2_9BACT</name>
<evidence type="ECO:0000313" key="2">
    <source>
        <dbReference type="Proteomes" id="UP000650081"/>
    </source>
</evidence>
<sequence length="148" mass="16877">MTCPTKIEILVASILQKLPGISAWRYRFLLHLFVLWPSMIGRRNFVNLGRQGEYSEFTYRKHFGKRMDWLGFNRELSEPFLGPNRIIALDPSYLSKSGKHTAGVGYFHSGVAGKRKWGLEITGLAVVDLDNKTAYHLEAVQTVGRHVK</sequence>
<dbReference type="Proteomes" id="UP000650081">
    <property type="component" value="Unassembled WGS sequence"/>
</dbReference>
<dbReference type="RefSeq" id="WP_187464846.1">
    <property type="nucleotide sequence ID" value="NZ_JACSIT010000035.1"/>
</dbReference>
<proteinExistence type="predicted"/>
<dbReference type="EMBL" id="JACSIT010000035">
    <property type="protein sequence ID" value="MBC6992707.1"/>
    <property type="molecule type" value="Genomic_DNA"/>
</dbReference>
<protein>
    <submittedName>
        <fullName evidence="1">Uncharacterized protein</fullName>
    </submittedName>
</protein>
<evidence type="ECO:0000313" key="1">
    <source>
        <dbReference type="EMBL" id="MBC6992707.1"/>
    </source>
</evidence>
<organism evidence="1 2">
    <name type="scientific">Neolewinella lacunae</name>
    <dbReference type="NCBI Taxonomy" id="1517758"/>
    <lineage>
        <taxon>Bacteria</taxon>
        <taxon>Pseudomonadati</taxon>
        <taxon>Bacteroidota</taxon>
        <taxon>Saprospiria</taxon>
        <taxon>Saprospirales</taxon>
        <taxon>Lewinellaceae</taxon>
        <taxon>Neolewinella</taxon>
    </lineage>
</organism>
<reference evidence="1" key="1">
    <citation type="submission" date="2020-08" db="EMBL/GenBank/DDBJ databases">
        <title>Lewinella bacteria from marine environments.</title>
        <authorList>
            <person name="Zhong Y."/>
        </authorList>
    </citation>
    <scope>NUCLEOTIDE SEQUENCE</scope>
    <source>
        <strain evidence="1">KCTC 42187</strain>
    </source>
</reference>
<gene>
    <name evidence="1" type="ORF">H9S92_00900</name>
</gene>
<dbReference type="AlphaFoldDB" id="A0A923PLI2"/>